<name>A0A538SVW5_UNCEI</name>
<evidence type="ECO:0000313" key="2">
    <source>
        <dbReference type="Proteomes" id="UP000319829"/>
    </source>
</evidence>
<dbReference type="AlphaFoldDB" id="A0A538SVW5"/>
<gene>
    <name evidence="1" type="ORF">E6K74_03160</name>
</gene>
<sequence length="48" mass="5317">MTPSDAKVPKKTYRRPKLTVYGNLREITQTVSTGGTTTDKTTGMNKSR</sequence>
<reference evidence="1 2" key="1">
    <citation type="journal article" date="2019" name="Nat. Microbiol.">
        <title>Mediterranean grassland soil C-N compound turnover is dependent on rainfall and depth, and is mediated by genomically divergent microorganisms.</title>
        <authorList>
            <person name="Diamond S."/>
            <person name="Andeer P.F."/>
            <person name="Li Z."/>
            <person name="Crits-Christoph A."/>
            <person name="Burstein D."/>
            <person name="Anantharaman K."/>
            <person name="Lane K.R."/>
            <person name="Thomas B.C."/>
            <person name="Pan C."/>
            <person name="Northen T.R."/>
            <person name="Banfield J.F."/>
        </authorList>
    </citation>
    <scope>NUCLEOTIDE SEQUENCE [LARGE SCALE GENOMIC DNA]</scope>
    <source>
        <strain evidence="1">WS_4</strain>
    </source>
</reference>
<proteinExistence type="predicted"/>
<organism evidence="1 2">
    <name type="scientific">Eiseniibacteriota bacterium</name>
    <dbReference type="NCBI Taxonomy" id="2212470"/>
    <lineage>
        <taxon>Bacteria</taxon>
        <taxon>Candidatus Eiseniibacteriota</taxon>
    </lineage>
</organism>
<accession>A0A538SVW5</accession>
<evidence type="ECO:0000313" key="1">
    <source>
        <dbReference type="EMBL" id="TMQ55485.1"/>
    </source>
</evidence>
<protein>
    <submittedName>
        <fullName evidence="1">Lasso peptide</fullName>
    </submittedName>
</protein>
<comment type="caution">
    <text evidence="1">The sequence shown here is derived from an EMBL/GenBank/DDBJ whole genome shotgun (WGS) entry which is preliminary data.</text>
</comment>
<dbReference type="Proteomes" id="UP000319829">
    <property type="component" value="Unassembled WGS sequence"/>
</dbReference>
<dbReference type="NCBIfam" id="NF033528">
    <property type="entry name" value="lasso_cyano"/>
    <property type="match status" value="1"/>
</dbReference>
<dbReference type="EMBL" id="VBOU01000024">
    <property type="protein sequence ID" value="TMQ55485.1"/>
    <property type="molecule type" value="Genomic_DNA"/>
</dbReference>